<organism evidence="1 2">
    <name type="scientific">Blastopirellula marina</name>
    <dbReference type="NCBI Taxonomy" id="124"/>
    <lineage>
        <taxon>Bacteria</taxon>
        <taxon>Pseudomonadati</taxon>
        <taxon>Planctomycetota</taxon>
        <taxon>Planctomycetia</taxon>
        <taxon>Pirellulales</taxon>
        <taxon>Pirellulaceae</taxon>
        <taxon>Blastopirellula</taxon>
    </lineage>
</organism>
<dbReference type="OrthoDB" id="6691177at2"/>
<dbReference type="RefSeq" id="WP_105356066.1">
    <property type="nucleotide sequence ID" value="NZ_PUIA01000057.1"/>
</dbReference>
<dbReference type="AlphaFoldDB" id="A0A2S8F5I7"/>
<reference evidence="1 2" key="1">
    <citation type="submission" date="2018-02" db="EMBL/GenBank/DDBJ databases">
        <title>Comparative genomes isolates from brazilian mangrove.</title>
        <authorList>
            <person name="Araujo J.E."/>
            <person name="Taketani R.G."/>
            <person name="Silva M.C.P."/>
            <person name="Loureco M.V."/>
            <person name="Andreote F.D."/>
        </authorList>
    </citation>
    <scope>NUCLEOTIDE SEQUENCE [LARGE SCALE GENOMIC DNA]</scope>
    <source>
        <strain evidence="1 2">HEX-2 MGV</strain>
    </source>
</reference>
<evidence type="ECO:0000313" key="1">
    <source>
        <dbReference type="EMBL" id="PQO27380.1"/>
    </source>
</evidence>
<dbReference type="Proteomes" id="UP000240009">
    <property type="component" value="Unassembled WGS sequence"/>
</dbReference>
<accession>A0A2S8F5I7</accession>
<evidence type="ECO:0000313" key="2">
    <source>
        <dbReference type="Proteomes" id="UP000240009"/>
    </source>
</evidence>
<proteinExistence type="predicted"/>
<protein>
    <submittedName>
        <fullName evidence="1">Uncharacterized protein</fullName>
    </submittedName>
</protein>
<gene>
    <name evidence="1" type="ORF">C5Y96_17720</name>
</gene>
<comment type="caution">
    <text evidence="1">The sequence shown here is derived from an EMBL/GenBank/DDBJ whole genome shotgun (WGS) entry which is preliminary data.</text>
</comment>
<sequence length="432" mass="47978">MGLLFSQHYKIGLTQQDLDFVDIPLDTDIRLYVDPYAFKINNHDWYVDCNNLVVDFFQTLIGHIRDGNHVTGRMLLQNCGEPNETHLGQSSGPPRGRGVGELKGRILYGRLQTSEAAKTGFLKDLSDCVLMIPNFGPDTISDITINVVRGKLIEFTQQQCKALGVPMRKVAAGKVWNDSTSQWESKFAELPVYNGAPLLLVPRDIVRMSLAVDPQSYYQNDVLDYLVQEHMNSNTALVTVLKGGKRKVYKKDVEAAETKHRKKGLKEYLYDFSKDHLDVLHRYKSKAEKGSLPIPTEKLTIILNKHTEKTVIMNGNNSNYVGGDNIGGVVGSGTINAREITAFKGHLQKSQLDDTVKEILIQAREAVDNEKLSEGDKIDVCDELGKMTQELEKPEPDKSRLSKLFDRITEGASSVGKLLTGISAVAEAIGGS</sequence>
<dbReference type="EMBL" id="PUIA01000057">
    <property type="protein sequence ID" value="PQO27380.1"/>
    <property type="molecule type" value="Genomic_DNA"/>
</dbReference>
<name>A0A2S8F5I7_9BACT</name>